<comment type="caution">
    <text evidence="1">The sequence shown here is derived from an EMBL/GenBank/DDBJ whole genome shotgun (WGS) entry which is preliminary data.</text>
</comment>
<dbReference type="AlphaFoldDB" id="A0A939DNK7"/>
<dbReference type="Proteomes" id="UP000664654">
    <property type="component" value="Unassembled WGS sequence"/>
</dbReference>
<organism evidence="1 2">
    <name type="scientific">Bowmanella dokdonensis</name>
    <dbReference type="NCBI Taxonomy" id="751969"/>
    <lineage>
        <taxon>Bacteria</taxon>
        <taxon>Pseudomonadati</taxon>
        <taxon>Pseudomonadota</taxon>
        <taxon>Gammaproteobacteria</taxon>
        <taxon>Alteromonadales</taxon>
        <taxon>Alteromonadaceae</taxon>
        <taxon>Bowmanella</taxon>
    </lineage>
</organism>
<reference evidence="1" key="1">
    <citation type="submission" date="2021-03" db="EMBL/GenBank/DDBJ databases">
        <title>novel species isolated from a fishpond in China.</title>
        <authorList>
            <person name="Lu H."/>
            <person name="Cai Z."/>
        </authorList>
    </citation>
    <scope>NUCLEOTIDE SEQUENCE</scope>
    <source>
        <strain evidence="1">JCM 30855</strain>
    </source>
</reference>
<evidence type="ECO:0000313" key="2">
    <source>
        <dbReference type="Proteomes" id="UP000664654"/>
    </source>
</evidence>
<evidence type="ECO:0000313" key="1">
    <source>
        <dbReference type="EMBL" id="MBN7825818.1"/>
    </source>
</evidence>
<sequence length="92" mass="10854">MTIELFILLFAGLLALSLALCWLDHRHGWQWMDWLNGKVSSPFRKSDSPCNSQKKDQTIGQLEERIRVLERIVTEPAYELNRELERLKEKGR</sequence>
<dbReference type="EMBL" id="JAFKCV010000005">
    <property type="protein sequence ID" value="MBN7825818.1"/>
    <property type="molecule type" value="Genomic_DNA"/>
</dbReference>
<accession>A0A939DNK7</accession>
<gene>
    <name evidence="1" type="ORF">J0A66_11330</name>
</gene>
<name>A0A939DNK7_9ALTE</name>
<proteinExistence type="predicted"/>
<evidence type="ECO:0008006" key="3">
    <source>
        <dbReference type="Google" id="ProtNLM"/>
    </source>
</evidence>
<dbReference type="RefSeq" id="WP_206573924.1">
    <property type="nucleotide sequence ID" value="NZ_JAFKCV010000005.1"/>
</dbReference>
<protein>
    <recommendedName>
        <fullName evidence="3">Phage shock protein B</fullName>
    </recommendedName>
</protein>
<keyword evidence="2" id="KW-1185">Reference proteome</keyword>